<dbReference type="Proteomes" id="UP000183190">
    <property type="component" value="Unassembled WGS sequence"/>
</dbReference>
<sequence>MCDYNVSNIVLYAVRFKQSLIGFIWAINIDTTKMMLIKETLELSSFLLGTVIANHQLFSHLKTMSTIDRLTQVNNRNAMNERIGKYTSGEVKLPDSIGIVYADLNGLKKVNDTKGHDAGDMFLSRAASLLKLVFGDYEVYRVGGDEFVVLCPDIEEDKMKDRMTQLRTLTTNTPDVSFAAGYGWFSGKYDINAALQIADERMYKDKEEYYRIHSENDRRKS</sequence>
<dbReference type="Gene3D" id="3.30.70.270">
    <property type="match status" value="1"/>
</dbReference>
<dbReference type="Pfam" id="PF00990">
    <property type="entry name" value="GGDEF"/>
    <property type="match status" value="1"/>
</dbReference>
<proteinExistence type="predicted"/>
<dbReference type="SUPFAM" id="SSF55073">
    <property type="entry name" value="Nucleotide cyclase"/>
    <property type="match status" value="1"/>
</dbReference>
<reference evidence="2 3" key="1">
    <citation type="submission" date="2016-10" db="EMBL/GenBank/DDBJ databases">
        <authorList>
            <person name="de Groot N.N."/>
        </authorList>
    </citation>
    <scope>NUCLEOTIDE SEQUENCE [LARGE SCALE GENOMIC DNA]</scope>
    <source>
        <strain evidence="2 3">YAD2003</strain>
    </source>
</reference>
<organism evidence="2 3">
    <name type="scientific">Ruminococcus flavefaciens</name>
    <dbReference type="NCBI Taxonomy" id="1265"/>
    <lineage>
        <taxon>Bacteria</taxon>
        <taxon>Bacillati</taxon>
        <taxon>Bacillota</taxon>
        <taxon>Clostridia</taxon>
        <taxon>Eubacteriales</taxon>
        <taxon>Oscillospiraceae</taxon>
        <taxon>Ruminococcus</taxon>
    </lineage>
</organism>
<dbReference type="InterPro" id="IPR029787">
    <property type="entry name" value="Nucleotide_cyclase"/>
</dbReference>
<dbReference type="CDD" id="cd01949">
    <property type="entry name" value="GGDEF"/>
    <property type="match status" value="1"/>
</dbReference>
<dbReference type="InterPro" id="IPR043128">
    <property type="entry name" value="Rev_trsase/Diguanyl_cyclase"/>
</dbReference>
<dbReference type="OrthoDB" id="9801014at2"/>
<dbReference type="PROSITE" id="PS50887">
    <property type="entry name" value="GGDEF"/>
    <property type="match status" value="1"/>
</dbReference>
<dbReference type="EMBL" id="FNWV01000001">
    <property type="protein sequence ID" value="SEH38169.1"/>
    <property type="molecule type" value="Genomic_DNA"/>
</dbReference>
<evidence type="ECO:0000313" key="3">
    <source>
        <dbReference type="Proteomes" id="UP000183190"/>
    </source>
</evidence>
<dbReference type="PANTHER" id="PTHR45138:SF9">
    <property type="entry name" value="DIGUANYLATE CYCLASE DGCM-RELATED"/>
    <property type="match status" value="1"/>
</dbReference>
<protein>
    <submittedName>
        <fullName evidence="2">Diguanylate cyclase (GGDEF) domain-containing protein</fullName>
    </submittedName>
</protein>
<dbReference type="InterPro" id="IPR050469">
    <property type="entry name" value="Diguanylate_Cyclase"/>
</dbReference>
<dbReference type="PANTHER" id="PTHR45138">
    <property type="entry name" value="REGULATORY COMPONENTS OF SENSORY TRANSDUCTION SYSTEM"/>
    <property type="match status" value="1"/>
</dbReference>
<dbReference type="SMART" id="SM00267">
    <property type="entry name" value="GGDEF"/>
    <property type="match status" value="1"/>
</dbReference>
<dbReference type="GO" id="GO:1902201">
    <property type="term" value="P:negative regulation of bacterial-type flagellum-dependent cell motility"/>
    <property type="evidence" value="ECO:0007669"/>
    <property type="project" value="TreeGrafter"/>
</dbReference>
<dbReference type="AlphaFoldDB" id="A0A1H6HVH4"/>
<evidence type="ECO:0000259" key="1">
    <source>
        <dbReference type="PROSITE" id="PS50887"/>
    </source>
</evidence>
<dbReference type="GO" id="GO:0005886">
    <property type="term" value="C:plasma membrane"/>
    <property type="evidence" value="ECO:0007669"/>
    <property type="project" value="TreeGrafter"/>
</dbReference>
<dbReference type="NCBIfam" id="TIGR00254">
    <property type="entry name" value="GGDEF"/>
    <property type="match status" value="1"/>
</dbReference>
<dbReference type="GO" id="GO:0043709">
    <property type="term" value="P:cell adhesion involved in single-species biofilm formation"/>
    <property type="evidence" value="ECO:0007669"/>
    <property type="project" value="TreeGrafter"/>
</dbReference>
<feature type="domain" description="GGDEF" evidence="1">
    <location>
        <begin position="95"/>
        <end position="221"/>
    </location>
</feature>
<name>A0A1H6HVH4_RUMFL</name>
<accession>A0A1H6HVH4</accession>
<dbReference type="RefSeq" id="WP_074714054.1">
    <property type="nucleotide sequence ID" value="NZ_FNWV01000001.1"/>
</dbReference>
<dbReference type="InterPro" id="IPR000160">
    <property type="entry name" value="GGDEF_dom"/>
</dbReference>
<dbReference type="GO" id="GO:0052621">
    <property type="term" value="F:diguanylate cyclase activity"/>
    <property type="evidence" value="ECO:0007669"/>
    <property type="project" value="TreeGrafter"/>
</dbReference>
<gene>
    <name evidence="2" type="ORF">SAMN02910265_00209</name>
</gene>
<evidence type="ECO:0000313" key="2">
    <source>
        <dbReference type="EMBL" id="SEH38169.1"/>
    </source>
</evidence>